<dbReference type="Gene3D" id="3.90.1170.40">
    <property type="entry name" value="Molybdopterin biosynthesis MoaE subunit"/>
    <property type="match status" value="1"/>
</dbReference>
<dbReference type="SUPFAM" id="SSF54690">
    <property type="entry name" value="Molybdopterin synthase subunit MoaE"/>
    <property type="match status" value="1"/>
</dbReference>
<evidence type="ECO:0000256" key="4">
    <source>
        <dbReference type="ARBA" id="ARBA00013858"/>
    </source>
</evidence>
<evidence type="ECO:0000256" key="5">
    <source>
        <dbReference type="ARBA" id="ARBA00023150"/>
    </source>
</evidence>
<dbReference type="InterPro" id="IPR036563">
    <property type="entry name" value="MoaE_sf"/>
</dbReference>
<dbReference type="RefSeq" id="WP_105072328.1">
    <property type="nucleotide sequence ID" value="NZ_PPGH01000002.1"/>
</dbReference>
<comment type="similarity">
    <text evidence="2">Belongs to the MoaE family.</text>
</comment>
<dbReference type="AlphaFoldDB" id="A0A2S7XVI4"/>
<comment type="pathway">
    <text evidence="1">Cofactor biosynthesis; molybdopterin biosynthesis.</text>
</comment>
<dbReference type="Pfam" id="PF02391">
    <property type="entry name" value="MoaE"/>
    <property type="match status" value="1"/>
</dbReference>
<dbReference type="EMBL" id="PPGH01000002">
    <property type="protein sequence ID" value="PQJ97686.1"/>
    <property type="molecule type" value="Genomic_DNA"/>
</dbReference>
<evidence type="ECO:0000256" key="2">
    <source>
        <dbReference type="ARBA" id="ARBA00005426"/>
    </source>
</evidence>
<sequence length="140" mass="15722">MRRVQIQAEPIALIAEQEALWRGDAGAGAVVTFIGLMRDFNAGVAVSQMTLEHYAGMTERVLTELANTAVNRWALRRLTLIHRVGVIIIQEPIVFIGVTAAHRREAFDACEFLIDELKTRAPLWKKEQTTQGARWVTTHT</sequence>
<comment type="catalytic activity">
    <reaction evidence="11">
        <text>2 [molybdopterin-synthase sulfur-carrier protein]-C-terminal-Gly-aminoethanethioate + cyclic pyranopterin phosphate + H2O = molybdopterin + 2 [molybdopterin-synthase sulfur-carrier protein]-C-terminal Gly-Gly + 2 H(+)</text>
        <dbReference type="Rhea" id="RHEA:26333"/>
        <dbReference type="Rhea" id="RHEA-COMP:12202"/>
        <dbReference type="Rhea" id="RHEA-COMP:19907"/>
        <dbReference type="ChEBI" id="CHEBI:15377"/>
        <dbReference type="ChEBI" id="CHEBI:15378"/>
        <dbReference type="ChEBI" id="CHEBI:58698"/>
        <dbReference type="ChEBI" id="CHEBI:59648"/>
        <dbReference type="ChEBI" id="CHEBI:90778"/>
        <dbReference type="ChEBI" id="CHEBI:232372"/>
        <dbReference type="EC" id="2.8.1.12"/>
    </reaction>
</comment>
<dbReference type="OrthoDB" id="9803224at2"/>
<dbReference type="UniPathway" id="UPA00344"/>
<evidence type="ECO:0000313" key="14">
    <source>
        <dbReference type="Proteomes" id="UP000239936"/>
    </source>
</evidence>
<evidence type="ECO:0000256" key="6">
    <source>
        <dbReference type="ARBA" id="ARBA00026066"/>
    </source>
</evidence>
<evidence type="ECO:0000256" key="7">
    <source>
        <dbReference type="ARBA" id="ARBA00029745"/>
    </source>
</evidence>
<evidence type="ECO:0000256" key="3">
    <source>
        <dbReference type="ARBA" id="ARBA00011950"/>
    </source>
</evidence>
<accession>A0A2S7XVI4</accession>
<evidence type="ECO:0000256" key="1">
    <source>
        <dbReference type="ARBA" id="ARBA00005046"/>
    </source>
</evidence>
<evidence type="ECO:0000256" key="10">
    <source>
        <dbReference type="ARBA" id="ARBA00032474"/>
    </source>
</evidence>
<dbReference type="InterPro" id="IPR003448">
    <property type="entry name" value="Mopterin_biosynth_MoaE"/>
</dbReference>
<evidence type="ECO:0000256" key="11">
    <source>
        <dbReference type="ARBA" id="ARBA00049878"/>
    </source>
</evidence>
<comment type="subunit">
    <text evidence="6">Heterotetramer of 2 MoaD subunits and 2 MoaE subunits. Also stable as homodimer. The enzyme changes between these two forms during catalysis.</text>
</comment>
<dbReference type="EMBL" id="PPGH01000037">
    <property type="protein sequence ID" value="PQJ95722.1"/>
    <property type="molecule type" value="Genomic_DNA"/>
</dbReference>
<organism evidence="13 14">
    <name type="scientific">Chromatium okenii</name>
    <dbReference type="NCBI Taxonomy" id="61644"/>
    <lineage>
        <taxon>Bacteria</taxon>
        <taxon>Pseudomonadati</taxon>
        <taxon>Pseudomonadota</taxon>
        <taxon>Gammaproteobacteria</taxon>
        <taxon>Chromatiales</taxon>
        <taxon>Chromatiaceae</taxon>
        <taxon>Chromatium</taxon>
    </lineage>
</organism>
<reference evidence="13 14" key="1">
    <citation type="submission" date="2018-01" db="EMBL/GenBank/DDBJ databases">
        <title>The complete genome sequence of Chromatium okenii LaCa, a purple sulfur bacterium with a turbulent life.</title>
        <authorList>
            <person name="Luedin S.M."/>
            <person name="Liechti N."/>
            <person name="Storelli N."/>
            <person name="Danza F."/>
            <person name="Wittwer M."/>
            <person name="Pothier J.F."/>
            <person name="Tonolla M.A."/>
        </authorList>
    </citation>
    <scope>NUCLEOTIDE SEQUENCE [LARGE SCALE GENOMIC DNA]</scope>
    <source>
        <strain evidence="13 14">LaCa</strain>
    </source>
</reference>
<evidence type="ECO:0000256" key="8">
    <source>
        <dbReference type="ARBA" id="ARBA00030407"/>
    </source>
</evidence>
<keyword evidence="14" id="KW-1185">Reference proteome</keyword>
<gene>
    <name evidence="13" type="ORF">CXB77_00075</name>
    <name evidence="12" type="ORF">CXB77_16905</name>
</gene>
<dbReference type="PANTHER" id="PTHR23404">
    <property type="entry name" value="MOLYBDOPTERIN SYNTHASE RELATED"/>
    <property type="match status" value="1"/>
</dbReference>
<evidence type="ECO:0000256" key="9">
    <source>
        <dbReference type="ARBA" id="ARBA00030781"/>
    </source>
</evidence>
<evidence type="ECO:0000313" key="13">
    <source>
        <dbReference type="EMBL" id="PQJ97686.1"/>
    </source>
</evidence>
<comment type="caution">
    <text evidence="13">The sequence shown here is derived from an EMBL/GenBank/DDBJ whole genome shotgun (WGS) entry which is preliminary data.</text>
</comment>
<name>A0A2S7XVI4_9GAMM</name>
<dbReference type="CDD" id="cd00756">
    <property type="entry name" value="MoaE"/>
    <property type="match status" value="1"/>
</dbReference>
<protein>
    <recommendedName>
        <fullName evidence="4">Molybdopterin synthase catalytic subunit</fullName>
        <ecNumber evidence="3">2.8.1.12</ecNumber>
    </recommendedName>
    <alternativeName>
        <fullName evidence="9">MPT synthase subunit 2</fullName>
    </alternativeName>
    <alternativeName>
        <fullName evidence="7">Molybdenum cofactor biosynthesis protein E</fullName>
    </alternativeName>
    <alternativeName>
        <fullName evidence="8">Molybdopterin-converting factor large subunit</fullName>
    </alternativeName>
    <alternativeName>
        <fullName evidence="10">Molybdopterin-converting factor subunit 2</fullName>
    </alternativeName>
</protein>
<dbReference type="EC" id="2.8.1.12" evidence="3"/>
<dbReference type="GO" id="GO:0030366">
    <property type="term" value="F:molybdopterin synthase activity"/>
    <property type="evidence" value="ECO:0007669"/>
    <property type="project" value="UniProtKB-EC"/>
</dbReference>
<proteinExistence type="inferred from homology"/>
<dbReference type="GO" id="GO:0006777">
    <property type="term" value="P:Mo-molybdopterin cofactor biosynthetic process"/>
    <property type="evidence" value="ECO:0007669"/>
    <property type="project" value="UniProtKB-KW"/>
</dbReference>
<keyword evidence="5" id="KW-0501">Molybdenum cofactor biosynthesis</keyword>
<dbReference type="Proteomes" id="UP000239936">
    <property type="component" value="Unassembled WGS sequence"/>
</dbReference>
<evidence type="ECO:0000313" key="12">
    <source>
        <dbReference type="EMBL" id="PQJ95722.1"/>
    </source>
</evidence>